<accession>A0AAD7U422</accession>
<dbReference type="EMBL" id="JAPEVG010000010">
    <property type="protein sequence ID" value="KAJ8496955.1"/>
    <property type="molecule type" value="Genomic_DNA"/>
</dbReference>
<dbReference type="AlphaFoldDB" id="A0AAD7U422"/>
<gene>
    <name evidence="2" type="ORF">ONZ51_g777</name>
</gene>
<protein>
    <submittedName>
        <fullName evidence="2">Uncharacterized protein</fullName>
    </submittedName>
</protein>
<name>A0AAD7U422_9APHY</name>
<proteinExistence type="predicted"/>
<evidence type="ECO:0000313" key="2">
    <source>
        <dbReference type="EMBL" id="KAJ8496955.1"/>
    </source>
</evidence>
<comment type="caution">
    <text evidence="2">The sequence shown here is derived from an EMBL/GenBank/DDBJ whole genome shotgun (WGS) entry which is preliminary data.</text>
</comment>
<evidence type="ECO:0000313" key="3">
    <source>
        <dbReference type="Proteomes" id="UP001215151"/>
    </source>
</evidence>
<feature type="region of interest" description="Disordered" evidence="1">
    <location>
        <begin position="18"/>
        <end position="63"/>
    </location>
</feature>
<reference evidence="2" key="1">
    <citation type="submission" date="2022-11" db="EMBL/GenBank/DDBJ databases">
        <title>Genome Sequence of Cubamyces cubensis.</title>
        <authorList>
            <person name="Buettner E."/>
        </authorList>
    </citation>
    <scope>NUCLEOTIDE SEQUENCE</scope>
    <source>
        <strain evidence="2">MPL-01</strain>
    </source>
</reference>
<keyword evidence="3" id="KW-1185">Reference proteome</keyword>
<feature type="compositionally biased region" description="Low complexity" evidence="1">
    <location>
        <begin position="18"/>
        <end position="27"/>
    </location>
</feature>
<organism evidence="2 3">
    <name type="scientific">Trametes cubensis</name>
    <dbReference type="NCBI Taxonomy" id="1111947"/>
    <lineage>
        <taxon>Eukaryota</taxon>
        <taxon>Fungi</taxon>
        <taxon>Dikarya</taxon>
        <taxon>Basidiomycota</taxon>
        <taxon>Agaricomycotina</taxon>
        <taxon>Agaricomycetes</taxon>
        <taxon>Polyporales</taxon>
        <taxon>Polyporaceae</taxon>
        <taxon>Trametes</taxon>
    </lineage>
</organism>
<evidence type="ECO:0000256" key="1">
    <source>
        <dbReference type="SAM" id="MobiDB-lite"/>
    </source>
</evidence>
<feature type="compositionally biased region" description="Basic and acidic residues" evidence="1">
    <location>
        <begin position="39"/>
        <end position="58"/>
    </location>
</feature>
<sequence>MWMYVCPPQPAAAAVSAAGVGASAAAGAEGGARGRTRTRQRDVDADGDVRMPDAREQAAEEVGEEEVGWRMVYPGHAHPDMEGYVLHLLDDGTPRWVKESSAKTYECGRKLRRRLERYSEC</sequence>
<dbReference type="Proteomes" id="UP001215151">
    <property type="component" value="Unassembled WGS sequence"/>
</dbReference>